<proteinExistence type="predicted"/>
<accession>A0A8S4RT20</accession>
<keyword evidence="2" id="KW-1185">Reference proteome</keyword>
<dbReference type="AlphaFoldDB" id="A0A8S4RT20"/>
<comment type="caution">
    <text evidence="1">The sequence shown here is derived from an EMBL/GenBank/DDBJ whole genome shotgun (WGS) entry which is preliminary data.</text>
</comment>
<evidence type="ECO:0000313" key="1">
    <source>
        <dbReference type="EMBL" id="CAH2240262.1"/>
    </source>
</evidence>
<dbReference type="EMBL" id="CAKXAJ010025488">
    <property type="protein sequence ID" value="CAH2240262.1"/>
    <property type="molecule type" value="Genomic_DNA"/>
</dbReference>
<reference evidence="1" key="1">
    <citation type="submission" date="2022-03" db="EMBL/GenBank/DDBJ databases">
        <authorList>
            <person name="Lindestad O."/>
        </authorList>
    </citation>
    <scope>NUCLEOTIDE SEQUENCE</scope>
</reference>
<dbReference type="Proteomes" id="UP000838756">
    <property type="component" value="Unassembled WGS sequence"/>
</dbReference>
<sequence length="90" mass="10140">MDALVRWELQGEDRISDLANLSIWDTVIFAKETNRFQEEMLPGHQSNLCLKHGEYLGGNGPYTLTDHPSGNGKRHLIKYISILISDNSIG</sequence>
<protein>
    <submittedName>
        <fullName evidence="1">Jg2274 protein</fullName>
    </submittedName>
</protein>
<name>A0A8S4RT20_9NEOP</name>
<organism evidence="1 2">
    <name type="scientific">Pararge aegeria aegeria</name>
    <dbReference type="NCBI Taxonomy" id="348720"/>
    <lineage>
        <taxon>Eukaryota</taxon>
        <taxon>Metazoa</taxon>
        <taxon>Ecdysozoa</taxon>
        <taxon>Arthropoda</taxon>
        <taxon>Hexapoda</taxon>
        <taxon>Insecta</taxon>
        <taxon>Pterygota</taxon>
        <taxon>Neoptera</taxon>
        <taxon>Endopterygota</taxon>
        <taxon>Lepidoptera</taxon>
        <taxon>Glossata</taxon>
        <taxon>Ditrysia</taxon>
        <taxon>Papilionoidea</taxon>
        <taxon>Nymphalidae</taxon>
        <taxon>Satyrinae</taxon>
        <taxon>Satyrini</taxon>
        <taxon>Parargina</taxon>
        <taxon>Pararge</taxon>
    </lineage>
</organism>
<evidence type="ECO:0000313" key="2">
    <source>
        <dbReference type="Proteomes" id="UP000838756"/>
    </source>
</evidence>
<gene>
    <name evidence="1" type="primary">jg2274</name>
    <name evidence="1" type="ORF">PAEG_LOCUS16861</name>
</gene>